<dbReference type="GO" id="GO:0005886">
    <property type="term" value="C:plasma membrane"/>
    <property type="evidence" value="ECO:0007669"/>
    <property type="project" value="UniProtKB-SubCell"/>
</dbReference>
<evidence type="ECO:0000256" key="7">
    <source>
        <dbReference type="ARBA" id="ARBA00023177"/>
    </source>
</evidence>
<feature type="transmembrane region" description="Helical" evidence="9">
    <location>
        <begin position="295"/>
        <end position="316"/>
    </location>
</feature>
<keyword evidence="4 9" id="KW-0812">Transmembrane</keyword>
<reference evidence="12 13" key="1">
    <citation type="submission" date="2019-01" db="EMBL/GenBank/DDBJ databases">
        <title>Genome sequencing of strain FW100M-2.</title>
        <authorList>
            <person name="Heo J."/>
            <person name="Kim S.-J."/>
            <person name="Kim J.-S."/>
            <person name="Hong S.-B."/>
            <person name="Kwon S.-W."/>
        </authorList>
    </citation>
    <scope>NUCLEOTIDE SEQUENCE [LARGE SCALE GENOMIC DNA]</scope>
    <source>
        <strain evidence="12 13">FW100M-2</strain>
    </source>
</reference>
<evidence type="ECO:0000256" key="4">
    <source>
        <dbReference type="ARBA" id="ARBA00022692"/>
    </source>
</evidence>
<keyword evidence="13" id="KW-1185">Reference proteome</keyword>
<feature type="transmembrane region" description="Helical" evidence="9">
    <location>
        <begin position="79"/>
        <end position="97"/>
    </location>
</feature>
<evidence type="ECO:0000259" key="11">
    <source>
        <dbReference type="Pfam" id="PF00909"/>
    </source>
</evidence>
<dbReference type="InterPro" id="IPR024041">
    <property type="entry name" value="NH4_transpt_AmtB-like_dom"/>
</dbReference>
<feature type="chain" id="PRO_5020271201" description="Ammonium transporter" evidence="10">
    <location>
        <begin position="32"/>
        <end position="474"/>
    </location>
</feature>
<sequence length="474" mass="49526">MRTKLSAVKRYLSVASLLALGLTVLPFSALADGDTAVAAVDTGDTTWLLVSTVLVMFMFMPGLALFYGGMVSQRNILSTVMHSLSAFVIVTLVWVLWGYSFAFGPGVGGVFGGFDFAGFHHVGVEAKDGLTIPHLLFAVYQGMFASITTALISGGVAERIRFSAWIPFTVLWVSLVYAPMAYWAWGGGWLSKLGGLDFAGGTVVHILSGVSALVAALVVGKRRTYPHQTTPPHNLIFFMIGGMCLWFGWFGFNAGSALASGSLASLAVVTTQVAAAAGGVVWMAMEWKLRGKPTLVGAVTGVIAGLVAITPAAGFVSVLSSIPIGALASVICYWGLHAVKAKLQYDDSLDVFGIHGIGGIWGAIATGIFSSTKVNAAGADGLLHGNPEQVVIQIIDVLVAVGLAAVGTFVILKVIGLFVPLRVSAEHELTGLDLSLHGENAYNTFEAASSGLLRAQPEETHSAIAKIKPEITGV</sequence>
<dbReference type="Pfam" id="PF00909">
    <property type="entry name" value="Ammonium_transp"/>
    <property type="match status" value="1"/>
</dbReference>
<dbReference type="PANTHER" id="PTHR43029">
    <property type="entry name" value="AMMONIUM TRANSPORTER MEP2"/>
    <property type="match status" value="1"/>
</dbReference>
<dbReference type="InterPro" id="IPR001905">
    <property type="entry name" value="Ammonium_transpt"/>
</dbReference>
<evidence type="ECO:0000256" key="10">
    <source>
        <dbReference type="SAM" id="SignalP"/>
    </source>
</evidence>
<dbReference type="KEGG" id="pprt:ET464_10995"/>
<evidence type="ECO:0000256" key="5">
    <source>
        <dbReference type="ARBA" id="ARBA00022989"/>
    </source>
</evidence>
<keyword evidence="3 9" id="KW-0813">Transport</keyword>
<feature type="signal peptide" evidence="10">
    <location>
        <begin position="1"/>
        <end position="31"/>
    </location>
</feature>
<evidence type="ECO:0000313" key="12">
    <source>
        <dbReference type="EMBL" id="QAY66840.1"/>
    </source>
</evidence>
<dbReference type="InterPro" id="IPR018047">
    <property type="entry name" value="Ammonium_transpt_CS"/>
</dbReference>
<feature type="domain" description="Ammonium transporter AmtB-like" evidence="11">
    <location>
        <begin position="47"/>
        <end position="442"/>
    </location>
</feature>
<name>A0A4P6EUC6_9BACL</name>
<evidence type="ECO:0000256" key="9">
    <source>
        <dbReference type="RuleBase" id="RU362002"/>
    </source>
</evidence>
<evidence type="ECO:0000256" key="1">
    <source>
        <dbReference type="ARBA" id="ARBA00004141"/>
    </source>
</evidence>
<dbReference type="AlphaFoldDB" id="A0A4P6EUC6"/>
<gene>
    <name evidence="12" type="ORF">ET464_10995</name>
</gene>
<protein>
    <recommendedName>
        <fullName evidence="8 9">Ammonium transporter</fullName>
    </recommendedName>
</protein>
<evidence type="ECO:0000256" key="2">
    <source>
        <dbReference type="ARBA" id="ARBA00005887"/>
    </source>
</evidence>
<keyword evidence="7 9" id="KW-0924">Ammonia transport</keyword>
<proteinExistence type="inferred from homology"/>
<feature type="transmembrane region" description="Helical" evidence="9">
    <location>
        <begin position="258"/>
        <end position="283"/>
    </location>
</feature>
<dbReference type="OrthoDB" id="9814202at2"/>
<dbReference type="NCBIfam" id="TIGR00836">
    <property type="entry name" value="amt"/>
    <property type="match status" value="1"/>
</dbReference>
<feature type="transmembrane region" description="Helical" evidence="9">
    <location>
        <begin position="232"/>
        <end position="252"/>
    </location>
</feature>
<dbReference type="SUPFAM" id="SSF111352">
    <property type="entry name" value="Ammonium transporter"/>
    <property type="match status" value="1"/>
</dbReference>
<evidence type="ECO:0000256" key="6">
    <source>
        <dbReference type="ARBA" id="ARBA00023136"/>
    </source>
</evidence>
<keyword evidence="6 9" id="KW-0472">Membrane</keyword>
<dbReference type="EMBL" id="CP035492">
    <property type="protein sequence ID" value="QAY66840.1"/>
    <property type="molecule type" value="Genomic_DNA"/>
</dbReference>
<feature type="transmembrane region" description="Helical" evidence="9">
    <location>
        <begin position="164"/>
        <end position="186"/>
    </location>
</feature>
<feature type="transmembrane region" description="Helical" evidence="9">
    <location>
        <begin position="390"/>
        <end position="412"/>
    </location>
</feature>
<organism evidence="12 13">
    <name type="scientific">Paenibacillus protaetiae</name>
    <dbReference type="NCBI Taxonomy" id="2509456"/>
    <lineage>
        <taxon>Bacteria</taxon>
        <taxon>Bacillati</taxon>
        <taxon>Bacillota</taxon>
        <taxon>Bacilli</taxon>
        <taxon>Bacillales</taxon>
        <taxon>Paenibacillaceae</taxon>
        <taxon>Paenibacillus</taxon>
    </lineage>
</organism>
<dbReference type="Proteomes" id="UP000293568">
    <property type="component" value="Chromosome"/>
</dbReference>
<feature type="transmembrane region" description="Helical" evidence="9">
    <location>
        <begin position="132"/>
        <end position="152"/>
    </location>
</feature>
<dbReference type="InterPro" id="IPR029020">
    <property type="entry name" value="Ammonium/urea_transptr"/>
</dbReference>
<comment type="subcellular location">
    <subcellularLocation>
        <location evidence="9">Cell membrane</location>
        <topology evidence="9">Multi-pass membrane protein</topology>
    </subcellularLocation>
    <subcellularLocation>
        <location evidence="1">Membrane</location>
        <topology evidence="1">Multi-pass membrane protein</topology>
    </subcellularLocation>
</comment>
<dbReference type="GO" id="GO:0008519">
    <property type="term" value="F:ammonium channel activity"/>
    <property type="evidence" value="ECO:0007669"/>
    <property type="project" value="InterPro"/>
</dbReference>
<feature type="transmembrane region" description="Helical" evidence="9">
    <location>
        <begin position="198"/>
        <end position="220"/>
    </location>
</feature>
<feature type="transmembrane region" description="Helical" evidence="9">
    <location>
        <begin position="322"/>
        <end position="339"/>
    </location>
</feature>
<keyword evidence="10" id="KW-0732">Signal</keyword>
<accession>A0A4P6EUC6</accession>
<feature type="transmembrane region" description="Helical" evidence="9">
    <location>
        <begin position="351"/>
        <end position="370"/>
    </location>
</feature>
<keyword evidence="5 9" id="KW-1133">Transmembrane helix</keyword>
<evidence type="ECO:0000256" key="3">
    <source>
        <dbReference type="ARBA" id="ARBA00022448"/>
    </source>
</evidence>
<dbReference type="Gene3D" id="1.10.3430.10">
    <property type="entry name" value="Ammonium transporter AmtB like domains"/>
    <property type="match status" value="1"/>
</dbReference>
<evidence type="ECO:0000313" key="13">
    <source>
        <dbReference type="Proteomes" id="UP000293568"/>
    </source>
</evidence>
<dbReference type="PANTHER" id="PTHR43029:SF10">
    <property type="entry name" value="AMMONIUM TRANSPORTER MEP2"/>
    <property type="match status" value="1"/>
</dbReference>
<evidence type="ECO:0000256" key="8">
    <source>
        <dbReference type="ARBA" id="ARBA00050025"/>
    </source>
</evidence>
<feature type="transmembrane region" description="Helical" evidence="9">
    <location>
        <begin position="47"/>
        <end position="67"/>
    </location>
</feature>
<dbReference type="PROSITE" id="PS01219">
    <property type="entry name" value="AMMONIUM_TRANSP"/>
    <property type="match status" value="1"/>
</dbReference>
<comment type="similarity">
    <text evidence="2 9">Belongs to the ammonia transporter channel (TC 1.A.11.2) family.</text>
</comment>